<dbReference type="EMBL" id="AVOT02139153">
    <property type="protein sequence ID" value="MBW0590589.1"/>
    <property type="molecule type" value="Genomic_DNA"/>
</dbReference>
<evidence type="ECO:0000313" key="3">
    <source>
        <dbReference type="Proteomes" id="UP000765509"/>
    </source>
</evidence>
<dbReference type="Proteomes" id="UP000765509">
    <property type="component" value="Unassembled WGS sequence"/>
</dbReference>
<protein>
    <submittedName>
        <fullName evidence="2">Uncharacterized protein</fullName>
    </submittedName>
</protein>
<organism evidence="2 3">
    <name type="scientific">Austropuccinia psidii MF-1</name>
    <dbReference type="NCBI Taxonomy" id="1389203"/>
    <lineage>
        <taxon>Eukaryota</taxon>
        <taxon>Fungi</taxon>
        <taxon>Dikarya</taxon>
        <taxon>Basidiomycota</taxon>
        <taxon>Pucciniomycotina</taxon>
        <taxon>Pucciniomycetes</taxon>
        <taxon>Pucciniales</taxon>
        <taxon>Sphaerophragmiaceae</taxon>
        <taxon>Austropuccinia</taxon>
    </lineage>
</organism>
<keyword evidence="3" id="KW-1185">Reference proteome</keyword>
<sequence length="139" mass="15751">MPSTRSGASYNTLCSSQKGDRCDDVRSQSVLEGQGSVNEPQTDKLCYSEADNTVLPSKRDDTATRSLSGHIKASQKAYNKAKKNKQYQILEALWKNCINSYLTVRKFLGHPSTCKLLNGWQPLMKKKNMMLLTEWRKKC</sequence>
<dbReference type="AlphaFoldDB" id="A0A9Q3L3L9"/>
<evidence type="ECO:0000313" key="2">
    <source>
        <dbReference type="EMBL" id="MBW0590589.1"/>
    </source>
</evidence>
<reference evidence="2" key="1">
    <citation type="submission" date="2021-03" db="EMBL/GenBank/DDBJ databases">
        <title>Draft genome sequence of rust myrtle Austropuccinia psidii MF-1, a brazilian biotype.</title>
        <authorList>
            <person name="Quecine M.C."/>
            <person name="Pachon D.M.R."/>
            <person name="Bonatelli M.L."/>
            <person name="Correr F.H."/>
            <person name="Franceschini L.M."/>
            <person name="Leite T.F."/>
            <person name="Margarido G.R.A."/>
            <person name="Almeida C.A."/>
            <person name="Ferrarezi J.A."/>
            <person name="Labate C.A."/>
        </authorList>
    </citation>
    <scope>NUCLEOTIDE SEQUENCE</scope>
    <source>
        <strain evidence="2">MF-1</strain>
    </source>
</reference>
<name>A0A9Q3L3L9_9BASI</name>
<feature type="compositionally biased region" description="Polar residues" evidence="1">
    <location>
        <begin position="1"/>
        <end position="17"/>
    </location>
</feature>
<evidence type="ECO:0000256" key="1">
    <source>
        <dbReference type="SAM" id="MobiDB-lite"/>
    </source>
</evidence>
<gene>
    <name evidence="2" type="ORF">O181_130304</name>
</gene>
<comment type="caution">
    <text evidence="2">The sequence shown here is derived from an EMBL/GenBank/DDBJ whole genome shotgun (WGS) entry which is preliminary data.</text>
</comment>
<proteinExistence type="predicted"/>
<feature type="region of interest" description="Disordered" evidence="1">
    <location>
        <begin position="1"/>
        <end position="21"/>
    </location>
</feature>
<accession>A0A9Q3L3L9</accession>